<evidence type="ECO:0000256" key="4">
    <source>
        <dbReference type="ARBA" id="ARBA00023163"/>
    </source>
</evidence>
<dbReference type="STRING" id="370622.LA66_03200"/>
<dbReference type="PROSITE" id="PS50931">
    <property type="entry name" value="HTH_LYSR"/>
    <property type="match status" value="1"/>
</dbReference>
<comment type="similarity">
    <text evidence="1">Belongs to the LysR transcriptional regulatory family.</text>
</comment>
<name>A0A0B1Q9S6_9HYPH</name>
<evidence type="ECO:0000256" key="1">
    <source>
        <dbReference type="ARBA" id="ARBA00009437"/>
    </source>
</evidence>
<proteinExistence type="inferred from homology"/>
<keyword evidence="3" id="KW-0238">DNA-binding</keyword>
<evidence type="ECO:0000256" key="2">
    <source>
        <dbReference type="ARBA" id="ARBA00023015"/>
    </source>
</evidence>
<dbReference type="InterPro" id="IPR000847">
    <property type="entry name" value="LysR_HTH_N"/>
</dbReference>
<dbReference type="GO" id="GO:0005829">
    <property type="term" value="C:cytosol"/>
    <property type="evidence" value="ECO:0007669"/>
    <property type="project" value="TreeGrafter"/>
</dbReference>
<dbReference type="InterPro" id="IPR005119">
    <property type="entry name" value="LysR_subst-bd"/>
</dbReference>
<dbReference type="SUPFAM" id="SSF46785">
    <property type="entry name" value="Winged helix' DNA-binding domain"/>
    <property type="match status" value="1"/>
</dbReference>
<dbReference type="Gene3D" id="3.40.190.290">
    <property type="match status" value="1"/>
</dbReference>
<dbReference type="PANTHER" id="PTHR30419">
    <property type="entry name" value="HTH-TYPE TRANSCRIPTIONAL REGULATOR YBHD"/>
    <property type="match status" value="1"/>
</dbReference>
<evidence type="ECO:0000313" key="6">
    <source>
        <dbReference type="EMBL" id="KHJ55667.1"/>
    </source>
</evidence>
<dbReference type="EMBL" id="JRFJ01000001">
    <property type="protein sequence ID" value="KHJ55667.1"/>
    <property type="molecule type" value="Genomic_DNA"/>
</dbReference>
<dbReference type="InterPro" id="IPR036390">
    <property type="entry name" value="WH_DNA-bd_sf"/>
</dbReference>
<sequence length="302" mass="32894">MAPLDLIRRIDLTSLRLFVTVCDEQHLTRAAERENIAPSALSKRLAELEAVLGAALFTRHPRGMSATVAGEALLGHARAILANVERMGAELSAHAGGMLGQVRILANISTIVEFLPEDLSSFYKAHPGIRIELEERTSAAVIRGVEEGVGDIGLCVATIDSRELFSAPYRRDRLVLAVRADHPLAQRSEIGFADTLEYEHIGLHQDSAIYRRSEIAAAMAGRDVKLRFHVPGFDAVLRMVESGIGIGLIPDGVFAVIGRGMRLKAIPLADEWAHRELKIVSRDPAEATPAVRLFREHLLAGA</sequence>
<dbReference type="Gene3D" id="1.10.10.10">
    <property type="entry name" value="Winged helix-like DNA-binding domain superfamily/Winged helix DNA-binding domain"/>
    <property type="match status" value="1"/>
</dbReference>
<organism evidence="6 7">
    <name type="scientific">Aureimonas altamirensis</name>
    <dbReference type="NCBI Taxonomy" id="370622"/>
    <lineage>
        <taxon>Bacteria</taxon>
        <taxon>Pseudomonadati</taxon>
        <taxon>Pseudomonadota</taxon>
        <taxon>Alphaproteobacteria</taxon>
        <taxon>Hyphomicrobiales</taxon>
        <taxon>Aurantimonadaceae</taxon>
        <taxon>Aureimonas</taxon>
    </lineage>
</organism>
<evidence type="ECO:0000313" key="7">
    <source>
        <dbReference type="Proteomes" id="UP000030826"/>
    </source>
</evidence>
<dbReference type="PANTHER" id="PTHR30419:SF2">
    <property type="entry name" value="LYSR FAMILY TRANSCRIPTIONAL REGULATOR"/>
    <property type="match status" value="1"/>
</dbReference>
<dbReference type="GO" id="GO:0003700">
    <property type="term" value="F:DNA-binding transcription factor activity"/>
    <property type="evidence" value="ECO:0007669"/>
    <property type="project" value="InterPro"/>
</dbReference>
<dbReference type="CDD" id="cd08421">
    <property type="entry name" value="PBP2_LTTR_like_1"/>
    <property type="match status" value="1"/>
</dbReference>
<gene>
    <name evidence="6" type="ORF">LA66_03200</name>
</gene>
<dbReference type="InterPro" id="IPR050950">
    <property type="entry name" value="HTH-type_LysR_regulators"/>
</dbReference>
<keyword evidence="4" id="KW-0804">Transcription</keyword>
<dbReference type="AlphaFoldDB" id="A0A0B1Q9S6"/>
<comment type="caution">
    <text evidence="6">The sequence shown here is derived from an EMBL/GenBank/DDBJ whole genome shotgun (WGS) entry which is preliminary data.</text>
</comment>
<dbReference type="Pfam" id="PF03466">
    <property type="entry name" value="LysR_substrate"/>
    <property type="match status" value="1"/>
</dbReference>
<evidence type="ECO:0000259" key="5">
    <source>
        <dbReference type="PROSITE" id="PS50931"/>
    </source>
</evidence>
<dbReference type="InterPro" id="IPR036388">
    <property type="entry name" value="WH-like_DNA-bd_sf"/>
</dbReference>
<feature type="domain" description="HTH lysR-type" evidence="5">
    <location>
        <begin position="10"/>
        <end position="67"/>
    </location>
</feature>
<dbReference type="FunFam" id="1.10.10.10:FF:000001">
    <property type="entry name" value="LysR family transcriptional regulator"/>
    <property type="match status" value="1"/>
</dbReference>
<dbReference type="GO" id="GO:0003677">
    <property type="term" value="F:DNA binding"/>
    <property type="evidence" value="ECO:0007669"/>
    <property type="project" value="UniProtKB-KW"/>
</dbReference>
<evidence type="ECO:0000256" key="3">
    <source>
        <dbReference type="ARBA" id="ARBA00023125"/>
    </source>
</evidence>
<reference evidence="6 7" key="1">
    <citation type="submission" date="2014-09" db="EMBL/GenBank/DDBJ databases">
        <title>Isolation and characterization of Aurantimonas altamirensis ON-56566 from clinical sample following a dog bite.</title>
        <authorList>
            <person name="Eshaghi A."/>
            <person name="Li A."/>
            <person name="Shahinas D."/>
            <person name="Bahn P."/>
            <person name="Kus J.V."/>
            <person name="Patel S.N."/>
        </authorList>
    </citation>
    <scope>NUCLEOTIDE SEQUENCE [LARGE SCALE GENOMIC DNA]</scope>
    <source>
        <strain evidence="6 7">ON-56566</strain>
    </source>
</reference>
<dbReference type="SUPFAM" id="SSF53850">
    <property type="entry name" value="Periplasmic binding protein-like II"/>
    <property type="match status" value="1"/>
</dbReference>
<keyword evidence="2" id="KW-0805">Transcription regulation</keyword>
<protein>
    <submittedName>
        <fullName evidence="6">LysR family transcriptional regulator</fullName>
    </submittedName>
</protein>
<dbReference type="Proteomes" id="UP000030826">
    <property type="component" value="Unassembled WGS sequence"/>
</dbReference>
<accession>A0A0B1Q9S6</accession>
<dbReference type="OrthoDB" id="9785974at2"/>
<dbReference type="Pfam" id="PF00126">
    <property type="entry name" value="HTH_1"/>
    <property type="match status" value="1"/>
</dbReference>
<dbReference type="RefSeq" id="WP_039188660.1">
    <property type="nucleotide sequence ID" value="NZ_JRFJ01000001.1"/>
</dbReference>